<sequence>MKKLALLAITILIVCSCGQSSENKARKIIENHLQTTMNDWSSYEFVGMTPLDSVFTKFEESDYMKEHRKKMLTAMVNTGDIKSKLRSCEKSVESILQDSLLYFQNIEDSLMDVFNVQRESFKGDFIGYETTFSFRGNNKLGAKVLSNIIVTFDKDLTVITNVKEIDN</sequence>
<protein>
    <recommendedName>
        <fullName evidence="3">DUF4252 domain-containing protein</fullName>
    </recommendedName>
</protein>
<comment type="caution">
    <text evidence="1">The sequence shown here is derived from an EMBL/GenBank/DDBJ whole genome shotgun (WGS) entry which is preliminary data.</text>
</comment>
<evidence type="ECO:0000313" key="2">
    <source>
        <dbReference type="Proteomes" id="UP000616346"/>
    </source>
</evidence>
<keyword evidence="2" id="KW-1185">Reference proteome</keyword>
<evidence type="ECO:0000313" key="1">
    <source>
        <dbReference type="EMBL" id="MBD8001570.1"/>
    </source>
</evidence>
<dbReference type="EMBL" id="JACSPQ010000001">
    <property type="protein sequence ID" value="MBD8001570.1"/>
    <property type="molecule type" value="Genomic_DNA"/>
</dbReference>
<gene>
    <name evidence="1" type="ORF">H9626_04960</name>
</gene>
<reference evidence="1 2" key="1">
    <citation type="submission" date="2020-08" db="EMBL/GenBank/DDBJ databases">
        <title>A Genomic Blueprint of the Chicken Gut Microbiome.</title>
        <authorList>
            <person name="Gilroy R."/>
            <person name="Ravi A."/>
            <person name="Getino M."/>
            <person name="Pursley I."/>
            <person name="Horton D.L."/>
            <person name="Alikhan N.-F."/>
            <person name="Baker D."/>
            <person name="Gharbi K."/>
            <person name="Hall N."/>
            <person name="Watson M."/>
            <person name="Adriaenssens E.M."/>
            <person name="Foster-Nyarko E."/>
            <person name="Jarju S."/>
            <person name="Secka A."/>
            <person name="Antonio M."/>
            <person name="Oren A."/>
            <person name="Chaudhuri R."/>
            <person name="La Ragione R.M."/>
            <person name="Hildebrand F."/>
            <person name="Pallen M.J."/>
        </authorList>
    </citation>
    <scope>NUCLEOTIDE SEQUENCE [LARGE SCALE GENOMIC DNA]</scope>
    <source>
        <strain evidence="1 2">Sa1YUN3</strain>
    </source>
</reference>
<evidence type="ECO:0008006" key="3">
    <source>
        <dbReference type="Google" id="ProtNLM"/>
    </source>
</evidence>
<dbReference type="Proteomes" id="UP000616346">
    <property type="component" value="Unassembled WGS sequence"/>
</dbReference>
<proteinExistence type="predicted"/>
<dbReference type="RefSeq" id="WP_191709745.1">
    <property type="nucleotide sequence ID" value="NZ_JACSPQ010000001.1"/>
</dbReference>
<dbReference type="PROSITE" id="PS51257">
    <property type="entry name" value="PROKAR_LIPOPROTEIN"/>
    <property type="match status" value="1"/>
</dbReference>
<name>A0ABR8V9X6_9BACT</name>
<organism evidence="1 2">
    <name type="scientific">Phocaeicola faecium</name>
    <dbReference type="NCBI Taxonomy" id="2762213"/>
    <lineage>
        <taxon>Bacteria</taxon>
        <taxon>Pseudomonadati</taxon>
        <taxon>Bacteroidota</taxon>
        <taxon>Bacteroidia</taxon>
        <taxon>Bacteroidales</taxon>
        <taxon>Bacteroidaceae</taxon>
        <taxon>Phocaeicola</taxon>
    </lineage>
</organism>
<accession>A0ABR8V9X6</accession>